<feature type="domain" description="Type II secretion system protein GspF" evidence="7">
    <location>
        <begin position="466"/>
        <end position="590"/>
    </location>
</feature>
<feature type="transmembrane region" description="Helical" evidence="6">
    <location>
        <begin position="112"/>
        <end position="136"/>
    </location>
</feature>
<feature type="transmembrane region" description="Helical" evidence="6">
    <location>
        <begin position="296"/>
        <end position="317"/>
    </location>
</feature>
<feature type="transmembrane region" description="Helical" evidence="6">
    <location>
        <begin position="425"/>
        <end position="447"/>
    </location>
</feature>
<evidence type="ECO:0000259" key="7">
    <source>
        <dbReference type="Pfam" id="PF00482"/>
    </source>
</evidence>
<keyword evidence="5 6" id="KW-0472">Membrane</keyword>
<dbReference type="GeneID" id="68611270"/>
<dbReference type="GO" id="GO:0005886">
    <property type="term" value="C:plasma membrane"/>
    <property type="evidence" value="ECO:0007669"/>
    <property type="project" value="UniProtKB-SubCell"/>
</dbReference>
<evidence type="ECO:0000313" key="8">
    <source>
        <dbReference type="EMBL" id="GAA5043065.1"/>
    </source>
</evidence>
<dbReference type="Pfam" id="PF00482">
    <property type="entry name" value="T2SSF"/>
    <property type="match status" value="2"/>
</dbReference>
<evidence type="ECO:0000256" key="5">
    <source>
        <dbReference type="ARBA" id="ARBA00023136"/>
    </source>
</evidence>
<dbReference type="AlphaFoldDB" id="A0AAV3UCT1"/>
<reference evidence="8 9" key="1">
    <citation type="journal article" date="2019" name="Int. J. Syst. Evol. Microbiol.">
        <title>The Global Catalogue of Microorganisms (GCM) 10K type strain sequencing project: providing services to taxonomists for standard genome sequencing and annotation.</title>
        <authorList>
            <consortium name="The Broad Institute Genomics Platform"/>
            <consortium name="The Broad Institute Genome Sequencing Center for Infectious Disease"/>
            <person name="Wu L."/>
            <person name="Ma J."/>
        </authorList>
    </citation>
    <scope>NUCLEOTIDE SEQUENCE [LARGE SCALE GENOMIC DNA]</scope>
    <source>
        <strain evidence="8 9">JCM 17504</strain>
    </source>
</reference>
<sequence length="675" mass="73555">MSHGSATSGNGTSADRLADAFYPVYDRLFSENSDFATGLEEKLAEARMPETAELYLSRGLGVGTLAGVVLWLVGLLLGYLLVAIGFVGQGVWLGMPLSGTTADVLNALKIPALVLGTGIVLGAVGFAVGFGTVVAIPYSRASARKREINMLLPDAISFMYALSIGGLNQLEILEAIAKADDTYGEISHEFKSIVQETEYFDTDYRTAIRKRAVETPSDELGQFLTDMLSIVNSGGDMSQFLDDKKDKHMRTAKQEQELTLETLELFGEMYMTLSLFPLLLIIILVIMSMLGEAQEVMLYGTVYVLLPITGIAFLVLVSTVKQDDPGSGYLDTGDGNQRLETVSGAGLLHLGLVEEFVGDFSVFDRIKSKEGTHTTVELLKRPHYFFRDNPLFVLGITLPTSMVLVASAVWTGTTPASVDGLTANPIWTTFIFVYVPLYVNGIPLAIFREWNVHSRRAILRKLSDDLRKLSSANDTGQTLLESVKTVADTSSGKLADEFDRIHTKVQYGMSMKTAFIEFNNRYHLPRLARTITLISKAQEASSQITAVLTTAAQTSENQDDIARERRSRARMQVVIIIMTYLTLLAVMAILKVEFLDVMSGLAGQSSGAESGSPQGVSFGTSIDTTMLSMLFFHAVTIQAILSGFIAGYIRDADLLSGVKFAVVLPTIALITFIFI</sequence>
<dbReference type="InterPro" id="IPR018076">
    <property type="entry name" value="T2SS_GspF_dom"/>
</dbReference>
<evidence type="ECO:0000256" key="1">
    <source>
        <dbReference type="ARBA" id="ARBA00004651"/>
    </source>
</evidence>
<keyword evidence="3 6" id="KW-0812">Transmembrane</keyword>
<dbReference type="Proteomes" id="UP001501729">
    <property type="component" value="Unassembled WGS sequence"/>
</dbReference>
<comment type="caution">
    <text evidence="8">The sequence shown here is derived from an EMBL/GenBank/DDBJ whole genome shotgun (WGS) entry which is preliminary data.</text>
</comment>
<dbReference type="PANTHER" id="PTHR35402:SF1">
    <property type="entry name" value="TYPE II SECRETION SYSTEM PROTEIN GSPF DOMAIN-CONTAINING PROTEIN"/>
    <property type="match status" value="1"/>
</dbReference>
<dbReference type="EMBL" id="BAABKX010000001">
    <property type="protein sequence ID" value="GAA5043065.1"/>
    <property type="molecule type" value="Genomic_DNA"/>
</dbReference>
<evidence type="ECO:0000313" key="9">
    <source>
        <dbReference type="Proteomes" id="UP001501729"/>
    </source>
</evidence>
<evidence type="ECO:0000256" key="2">
    <source>
        <dbReference type="ARBA" id="ARBA00022475"/>
    </source>
</evidence>
<accession>A0AAV3UCT1</accession>
<evidence type="ECO:0000256" key="3">
    <source>
        <dbReference type="ARBA" id="ARBA00022692"/>
    </source>
</evidence>
<feature type="transmembrane region" description="Helical" evidence="6">
    <location>
        <begin position="573"/>
        <end position="590"/>
    </location>
</feature>
<dbReference type="InterPro" id="IPR056569">
    <property type="entry name" value="ArlJ-like"/>
</dbReference>
<protein>
    <submittedName>
        <fullName evidence="8">Type II secretion system F family protein</fullName>
    </submittedName>
</protein>
<feature type="transmembrane region" description="Helical" evidence="6">
    <location>
        <begin position="630"/>
        <end position="649"/>
    </location>
</feature>
<dbReference type="InterPro" id="IPR042094">
    <property type="entry name" value="T2SS_GspF_sf"/>
</dbReference>
<dbReference type="RefSeq" id="WP_227775516.1">
    <property type="nucleotide sequence ID" value="NZ_BAABKX010000001.1"/>
</dbReference>
<keyword evidence="4 6" id="KW-1133">Transmembrane helix</keyword>
<evidence type="ECO:0000256" key="4">
    <source>
        <dbReference type="ARBA" id="ARBA00022989"/>
    </source>
</evidence>
<keyword evidence="9" id="KW-1185">Reference proteome</keyword>
<feature type="transmembrane region" description="Helical" evidence="6">
    <location>
        <begin position="68"/>
        <end position="92"/>
    </location>
</feature>
<dbReference type="Gene3D" id="1.20.81.30">
    <property type="entry name" value="Type II secretion system (T2SS), domain F"/>
    <property type="match status" value="1"/>
</dbReference>
<feature type="transmembrane region" description="Helical" evidence="6">
    <location>
        <begin position="270"/>
        <end position="290"/>
    </location>
</feature>
<feature type="domain" description="Type II secretion system protein GspF" evidence="7">
    <location>
        <begin position="157"/>
        <end position="284"/>
    </location>
</feature>
<keyword evidence="2" id="KW-1003">Cell membrane</keyword>
<comment type="subcellular location">
    <subcellularLocation>
        <location evidence="1">Cell membrane</location>
        <topology evidence="1">Multi-pass membrane protein</topology>
    </subcellularLocation>
</comment>
<feature type="transmembrane region" description="Helical" evidence="6">
    <location>
        <begin position="656"/>
        <end position="674"/>
    </location>
</feature>
<gene>
    <name evidence="8" type="ORF">GCM10025751_07240</name>
</gene>
<proteinExistence type="predicted"/>
<name>A0AAV3UCT1_9EURY</name>
<dbReference type="PANTHER" id="PTHR35402">
    <property type="entry name" value="INTEGRAL MEMBRANE PROTEIN-RELATED"/>
    <property type="match status" value="1"/>
</dbReference>
<organism evidence="8 9">
    <name type="scientific">Haladaptatus pallidirubidus</name>
    <dbReference type="NCBI Taxonomy" id="1008152"/>
    <lineage>
        <taxon>Archaea</taxon>
        <taxon>Methanobacteriati</taxon>
        <taxon>Methanobacteriota</taxon>
        <taxon>Stenosarchaea group</taxon>
        <taxon>Halobacteria</taxon>
        <taxon>Halobacteriales</taxon>
        <taxon>Haladaptataceae</taxon>
        <taxon>Haladaptatus</taxon>
    </lineage>
</organism>
<evidence type="ECO:0000256" key="6">
    <source>
        <dbReference type="SAM" id="Phobius"/>
    </source>
</evidence>
<feature type="transmembrane region" description="Helical" evidence="6">
    <location>
        <begin position="391"/>
        <end position="413"/>
    </location>
</feature>